<dbReference type="UniPathway" id="UPA00109">
    <property type="reaction ID" value="UER00187"/>
</dbReference>
<name>A0A2M7LLD9_9BACT</name>
<organism evidence="11 12">
    <name type="scientific">Candidatus Roizmanbacteria bacterium CG_4_10_14_3_um_filter_39_13</name>
    <dbReference type="NCBI Taxonomy" id="1974831"/>
    <lineage>
        <taxon>Bacteria</taxon>
        <taxon>Candidatus Roizmaniibacteriota</taxon>
    </lineage>
</organism>
<comment type="pathway">
    <text evidence="2">Carbohydrate degradation; glycolysis; pyruvate from D-glyceraldehyde 3-phosphate: step 4/5.</text>
</comment>
<feature type="domain" description="Enolase C-terminal TIM barrel" evidence="10">
    <location>
        <begin position="1"/>
        <end position="108"/>
    </location>
</feature>
<dbReference type="GO" id="GO:0000287">
    <property type="term" value="F:magnesium ion binding"/>
    <property type="evidence" value="ECO:0007669"/>
    <property type="project" value="InterPro"/>
</dbReference>
<dbReference type="AlphaFoldDB" id="A0A2M7LLD9"/>
<comment type="cofactor">
    <cofactor evidence="1">
        <name>Mg(2+)</name>
        <dbReference type="ChEBI" id="CHEBI:18420"/>
    </cofactor>
</comment>
<evidence type="ECO:0000256" key="2">
    <source>
        <dbReference type="ARBA" id="ARBA00005031"/>
    </source>
</evidence>
<dbReference type="InterPro" id="IPR020809">
    <property type="entry name" value="Enolase_CS"/>
</dbReference>
<dbReference type="Gene3D" id="3.20.20.120">
    <property type="entry name" value="Enolase-like C-terminal domain"/>
    <property type="match status" value="1"/>
</dbReference>
<keyword evidence="8" id="KW-0324">Glycolysis</keyword>
<accession>A0A2M7LLD9</accession>
<keyword evidence="9 11" id="KW-0456">Lyase</keyword>
<evidence type="ECO:0000256" key="5">
    <source>
        <dbReference type="ARBA" id="ARBA00017068"/>
    </source>
</evidence>
<dbReference type="InterPro" id="IPR000941">
    <property type="entry name" value="Enolase"/>
</dbReference>
<dbReference type="SMART" id="SM01192">
    <property type="entry name" value="Enolase_C"/>
    <property type="match status" value="1"/>
</dbReference>
<sequence length="110" mass="12264">YVTNTKRLKRGIEEKTSNSILIKLNQIGTITETVDAILSARKVGMTSVVSHRSGETEDAFIADFVVAMGTGQIKTGAPARSERLAKYNQLMRIERELGEKSVYAQFPFRK</sequence>
<evidence type="ECO:0000256" key="8">
    <source>
        <dbReference type="ARBA" id="ARBA00023152"/>
    </source>
</evidence>
<dbReference type="GO" id="GO:0006096">
    <property type="term" value="P:glycolytic process"/>
    <property type="evidence" value="ECO:0007669"/>
    <property type="project" value="UniProtKB-UniPathway"/>
</dbReference>
<dbReference type="PROSITE" id="PS00164">
    <property type="entry name" value="ENOLASE"/>
    <property type="match status" value="1"/>
</dbReference>
<dbReference type="SUPFAM" id="SSF51604">
    <property type="entry name" value="Enolase C-terminal domain-like"/>
    <property type="match status" value="1"/>
</dbReference>
<evidence type="ECO:0000313" key="12">
    <source>
        <dbReference type="Proteomes" id="UP000228500"/>
    </source>
</evidence>
<keyword evidence="6" id="KW-0964">Secreted</keyword>
<evidence type="ECO:0000256" key="6">
    <source>
        <dbReference type="ARBA" id="ARBA00022525"/>
    </source>
</evidence>
<dbReference type="PRINTS" id="PR00148">
    <property type="entry name" value="ENOLASE"/>
</dbReference>
<dbReference type="EC" id="4.2.1.11" evidence="4"/>
<dbReference type="GO" id="GO:0000015">
    <property type="term" value="C:phosphopyruvate hydratase complex"/>
    <property type="evidence" value="ECO:0007669"/>
    <property type="project" value="InterPro"/>
</dbReference>
<proteinExistence type="inferred from homology"/>
<dbReference type="InterPro" id="IPR036849">
    <property type="entry name" value="Enolase-like_C_sf"/>
</dbReference>
<gene>
    <name evidence="11" type="primary">eno</name>
    <name evidence="11" type="ORF">COZ40_01025</name>
</gene>
<dbReference type="GO" id="GO:0004634">
    <property type="term" value="F:phosphopyruvate hydratase activity"/>
    <property type="evidence" value="ECO:0007669"/>
    <property type="project" value="UniProtKB-EC"/>
</dbReference>
<dbReference type="EMBL" id="PFJH01000040">
    <property type="protein sequence ID" value="PIX68859.1"/>
    <property type="molecule type" value="Genomic_DNA"/>
</dbReference>
<comment type="similarity">
    <text evidence="3">Belongs to the enolase family.</text>
</comment>
<evidence type="ECO:0000256" key="7">
    <source>
        <dbReference type="ARBA" id="ARBA00022842"/>
    </source>
</evidence>
<evidence type="ECO:0000256" key="4">
    <source>
        <dbReference type="ARBA" id="ARBA00012058"/>
    </source>
</evidence>
<dbReference type="InterPro" id="IPR020810">
    <property type="entry name" value="Enolase_C"/>
</dbReference>
<dbReference type="Proteomes" id="UP000228500">
    <property type="component" value="Unassembled WGS sequence"/>
</dbReference>
<keyword evidence="7" id="KW-0460">Magnesium</keyword>
<dbReference type="PANTHER" id="PTHR11902">
    <property type="entry name" value="ENOLASE"/>
    <property type="match status" value="1"/>
</dbReference>
<feature type="non-terminal residue" evidence="11">
    <location>
        <position position="1"/>
    </location>
</feature>
<protein>
    <recommendedName>
        <fullName evidence="5">Enolase</fullName>
        <ecNumber evidence="4">4.2.1.11</ecNumber>
    </recommendedName>
</protein>
<evidence type="ECO:0000259" key="10">
    <source>
        <dbReference type="SMART" id="SM01192"/>
    </source>
</evidence>
<comment type="caution">
    <text evidence="11">The sequence shown here is derived from an EMBL/GenBank/DDBJ whole genome shotgun (WGS) entry which is preliminary data.</text>
</comment>
<dbReference type="PANTHER" id="PTHR11902:SF1">
    <property type="entry name" value="ENOLASE"/>
    <property type="match status" value="1"/>
</dbReference>
<evidence type="ECO:0000256" key="9">
    <source>
        <dbReference type="ARBA" id="ARBA00023239"/>
    </source>
</evidence>
<keyword evidence="11" id="KW-0670">Pyruvate</keyword>
<evidence type="ECO:0000256" key="1">
    <source>
        <dbReference type="ARBA" id="ARBA00001946"/>
    </source>
</evidence>
<reference evidence="12" key="1">
    <citation type="submission" date="2017-09" db="EMBL/GenBank/DDBJ databases">
        <title>Depth-based differentiation of microbial function through sediment-hosted aquifers and enrichment of novel symbionts in the deep terrestrial subsurface.</title>
        <authorList>
            <person name="Probst A.J."/>
            <person name="Ladd B."/>
            <person name="Jarett J.K."/>
            <person name="Geller-Mcgrath D.E."/>
            <person name="Sieber C.M.K."/>
            <person name="Emerson J.B."/>
            <person name="Anantharaman K."/>
            <person name="Thomas B.C."/>
            <person name="Malmstrom R."/>
            <person name="Stieglmeier M."/>
            <person name="Klingl A."/>
            <person name="Woyke T."/>
            <person name="Ryan C.M."/>
            <person name="Banfield J.F."/>
        </authorList>
    </citation>
    <scope>NUCLEOTIDE SEQUENCE [LARGE SCALE GENOMIC DNA]</scope>
</reference>
<evidence type="ECO:0000256" key="3">
    <source>
        <dbReference type="ARBA" id="ARBA00009604"/>
    </source>
</evidence>
<dbReference type="Pfam" id="PF00113">
    <property type="entry name" value="Enolase_C"/>
    <property type="match status" value="1"/>
</dbReference>
<evidence type="ECO:0000313" key="11">
    <source>
        <dbReference type="EMBL" id="PIX68859.1"/>
    </source>
</evidence>